<comment type="cofactor">
    <cofactor evidence="1">
        <name>Zn(2+)</name>
        <dbReference type="ChEBI" id="CHEBI:29105"/>
    </cofactor>
</comment>
<dbReference type="Gene3D" id="3.10.170.20">
    <property type="match status" value="1"/>
</dbReference>
<protein>
    <submittedName>
        <fullName evidence="8">Uncharacterized protein</fullName>
    </submittedName>
</protein>
<keyword evidence="6" id="KW-0862">Zinc</keyword>
<dbReference type="AlphaFoldDB" id="A2GD76"/>
<name>A2GD76_TRIV3</name>
<dbReference type="VEuPathDB" id="TrichDB:TVAGG3_0239130"/>
<dbReference type="GO" id="GO:0046872">
    <property type="term" value="F:metal ion binding"/>
    <property type="evidence" value="ECO:0007669"/>
    <property type="project" value="UniProtKB-KW"/>
</dbReference>
<evidence type="ECO:0000256" key="3">
    <source>
        <dbReference type="ARBA" id="ARBA00022670"/>
    </source>
</evidence>
<keyword evidence="5" id="KW-0378">Hydrolase</keyword>
<evidence type="ECO:0000256" key="6">
    <source>
        <dbReference type="ARBA" id="ARBA00022833"/>
    </source>
</evidence>
<keyword evidence="3" id="KW-0645">Protease</keyword>
<reference evidence="8" key="2">
    <citation type="journal article" date="2007" name="Science">
        <title>Draft genome sequence of the sexually transmitted pathogen Trichomonas vaginalis.</title>
        <authorList>
            <person name="Carlton J.M."/>
            <person name="Hirt R.P."/>
            <person name="Silva J.C."/>
            <person name="Delcher A.L."/>
            <person name="Schatz M."/>
            <person name="Zhao Q."/>
            <person name="Wortman J.R."/>
            <person name="Bidwell S.L."/>
            <person name="Alsmark U.C.M."/>
            <person name="Besteiro S."/>
            <person name="Sicheritz-Ponten T."/>
            <person name="Noel C.J."/>
            <person name="Dacks J.B."/>
            <person name="Foster P.G."/>
            <person name="Simillion C."/>
            <person name="Van de Peer Y."/>
            <person name="Miranda-Saavedra D."/>
            <person name="Barton G.J."/>
            <person name="Westrop G.D."/>
            <person name="Mueller S."/>
            <person name="Dessi D."/>
            <person name="Fiori P.L."/>
            <person name="Ren Q."/>
            <person name="Paulsen I."/>
            <person name="Zhang H."/>
            <person name="Bastida-Corcuera F.D."/>
            <person name="Simoes-Barbosa A."/>
            <person name="Brown M.T."/>
            <person name="Hayes R.D."/>
            <person name="Mukherjee M."/>
            <person name="Okumura C.Y."/>
            <person name="Schneider R."/>
            <person name="Smith A.J."/>
            <person name="Vanacova S."/>
            <person name="Villalvazo M."/>
            <person name="Haas B.J."/>
            <person name="Pertea M."/>
            <person name="Feldblyum T.V."/>
            <person name="Utterback T.R."/>
            <person name="Shu C.L."/>
            <person name="Osoegawa K."/>
            <person name="de Jong P.J."/>
            <person name="Hrdy I."/>
            <person name="Horvathova L."/>
            <person name="Zubacova Z."/>
            <person name="Dolezal P."/>
            <person name="Malik S.B."/>
            <person name="Logsdon J.M. Jr."/>
            <person name="Henze K."/>
            <person name="Gupta A."/>
            <person name="Wang C.C."/>
            <person name="Dunne R.L."/>
            <person name="Upcroft J.A."/>
            <person name="Upcroft P."/>
            <person name="White O."/>
            <person name="Salzberg S.L."/>
            <person name="Tang P."/>
            <person name="Chiu C.-H."/>
            <person name="Lee Y.-S."/>
            <person name="Embley T.M."/>
            <person name="Coombs G.H."/>
            <person name="Mottram J.C."/>
            <person name="Tachezy J."/>
            <person name="Fraser-Liggett C.M."/>
            <person name="Johnson P.J."/>
        </authorList>
    </citation>
    <scope>NUCLEOTIDE SEQUENCE [LARGE SCALE GENOMIC DNA]</scope>
    <source>
        <strain evidence="8">G3</strain>
    </source>
</reference>
<reference evidence="8" key="1">
    <citation type="submission" date="2006-10" db="EMBL/GenBank/DDBJ databases">
        <authorList>
            <person name="Amadeo P."/>
            <person name="Zhao Q."/>
            <person name="Wortman J."/>
            <person name="Fraser-Liggett C."/>
            <person name="Carlton J."/>
        </authorList>
    </citation>
    <scope>NUCLEOTIDE SEQUENCE</scope>
    <source>
        <strain evidence="8">G3</strain>
    </source>
</reference>
<dbReference type="PANTHER" id="PTHR10942:SF0">
    <property type="entry name" value="LEISHMANOLYSIN-LIKE PEPTIDASE"/>
    <property type="match status" value="1"/>
</dbReference>
<dbReference type="VEuPathDB" id="TrichDB:TVAG_075160"/>
<accession>A2GD76</accession>
<dbReference type="PANTHER" id="PTHR10942">
    <property type="entry name" value="LEISHMANOLYSIN-LIKE PEPTIDASE"/>
    <property type="match status" value="1"/>
</dbReference>
<evidence type="ECO:0000256" key="1">
    <source>
        <dbReference type="ARBA" id="ARBA00001947"/>
    </source>
</evidence>
<keyword evidence="4" id="KW-0479">Metal-binding</keyword>
<dbReference type="FunFam" id="3.10.170.20:FF:000003">
    <property type="entry name" value="GP63-like"/>
    <property type="match status" value="1"/>
</dbReference>
<dbReference type="GO" id="GO:0006508">
    <property type="term" value="P:proteolysis"/>
    <property type="evidence" value="ECO:0007669"/>
    <property type="project" value="UniProtKB-KW"/>
</dbReference>
<evidence type="ECO:0000313" key="9">
    <source>
        <dbReference type="Proteomes" id="UP000001542"/>
    </source>
</evidence>
<proteinExistence type="inferred from homology"/>
<evidence type="ECO:0000256" key="4">
    <source>
        <dbReference type="ARBA" id="ARBA00022723"/>
    </source>
</evidence>
<sequence length="175" mass="20225">MLYIFTLLYVAESMKKPCGHMRIHNRHTPAPKHLRSSSRTFIPFQPIRITMDYSYINGSVNDPLRCTHDGQEIWWLQGYNCSTKDIITEQQQNIIIQTLENVKTYFEHLLSVQRLSSGFYLENYANFTAIPKNKFVENVDMYVTPVLRPFGNESNTIASAGAVQLEESFSRPILS</sequence>
<comment type="similarity">
    <text evidence="2">Belongs to the peptidase M8 family.</text>
</comment>
<dbReference type="InterPro" id="IPR001577">
    <property type="entry name" value="Peptidase_M8"/>
</dbReference>
<keyword evidence="9" id="KW-1185">Reference proteome</keyword>
<evidence type="ECO:0000256" key="7">
    <source>
        <dbReference type="ARBA" id="ARBA00023049"/>
    </source>
</evidence>
<dbReference type="GO" id="GO:0007155">
    <property type="term" value="P:cell adhesion"/>
    <property type="evidence" value="ECO:0007669"/>
    <property type="project" value="InterPro"/>
</dbReference>
<dbReference type="GO" id="GO:0016020">
    <property type="term" value="C:membrane"/>
    <property type="evidence" value="ECO:0007669"/>
    <property type="project" value="InterPro"/>
</dbReference>
<gene>
    <name evidence="8" type="ORF">TVAG_075160</name>
</gene>
<dbReference type="Proteomes" id="UP000001542">
    <property type="component" value="Unassembled WGS sequence"/>
</dbReference>
<evidence type="ECO:0000256" key="5">
    <source>
        <dbReference type="ARBA" id="ARBA00022801"/>
    </source>
</evidence>
<organism evidence="8 9">
    <name type="scientific">Trichomonas vaginalis (strain ATCC PRA-98 / G3)</name>
    <dbReference type="NCBI Taxonomy" id="412133"/>
    <lineage>
        <taxon>Eukaryota</taxon>
        <taxon>Metamonada</taxon>
        <taxon>Parabasalia</taxon>
        <taxon>Trichomonadida</taxon>
        <taxon>Trichomonadidae</taxon>
        <taxon>Trichomonas</taxon>
    </lineage>
</organism>
<evidence type="ECO:0000256" key="2">
    <source>
        <dbReference type="ARBA" id="ARBA00005860"/>
    </source>
</evidence>
<dbReference type="EMBL" id="DS115159">
    <property type="protein sequence ID" value="EAX84891.1"/>
    <property type="molecule type" value="Genomic_DNA"/>
</dbReference>
<keyword evidence="7" id="KW-0482">Metalloprotease</keyword>
<dbReference type="GO" id="GO:0004222">
    <property type="term" value="F:metalloendopeptidase activity"/>
    <property type="evidence" value="ECO:0007669"/>
    <property type="project" value="InterPro"/>
</dbReference>
<dbReference type="InParanoid" id="A2GD76"/>
<evidence type="ECO:0000313" key="8">
    <source>
        <dbReference type="EMBL" id="EAX84891.1"/>
    </source>
</evidence>